<gene>
    <name evidence="2" type="ORF">PVK37_18940</name>
</gene>
<accession>A0ABY7ZKC9</accession>
<feature type="compositionally biased region" description="Basic and acidic residues" evidence="1">
    <location>
        <begin position="51"/>
        <end position="69"/>
    </location>
</feature>
<protein>
    <submittedName>
        <fullName evidence="2">Uncharacterized protein</fullName>
    </submittedName>
</protein>
<keyword evidence="3" id="KW-1185">Reference proteome</keyword>
<dbReference type="Proteomes" id="UP001219605">
    <property type="component" value="Chromosome"/>
</dbReference>
<name>A0ABY7ZKC9_9ACTN</name>
<reference evidence="2 3" key="1">
    <citation type="submission" date="2023-02" db="EMBL/GenBank/DDBJ databases">
        <authorList>
            <person name="Mo P."/>
        </authorList>
    </citation>
    <scope>NUCLEOTIDE SEQUENCE [LARGE SCALE GENOMIC DNA]</scope>
    <source>
        <strain evidence="2 3">HUAS 3</strain>
    </source>
</reference>
<proteinExistence type="predicted"/>
<sequence>MTVRVDRRHDTVERHGTVVRVAGTPNLRPGCVARPGRVSPTRQWRAPGAPPRRDDHRRWETDGRGWAHG</sequence>
<evidence type="ECO:0000256" key="1">
    <source>
        <dbReference type="SAM" id="MobiDB-lite"/>
    </source>
</evidence>
<dbReference type="RefSeq" id="WP_275028812.1">
    <property type="nucleotide sequence ID" value="NZ_CP118615.1"/>
</dbReference>
<feature type="region of interest" description="Disordered" evidence="1">
    <location>
        <begin position="23"/>
        <end position="69"/>
    </location>
</feature>
<dbReference type="EMBL" id="CP118615">
    <property type="protein sequence ID" value="WDZ82553.1"/>
    <property type="molecule type" value="Genomic_DNA"/>
</dbReference>
<organism evidence="2 3">
    <name type="scientific">Micromonospora cathayae</name>
    <dbReference type="NCBI Taxonomy" id="3028804"/>
    <lineage>
        <taxon>Bacteria</taxon>
        <taxon>Bacillati</taxon>
        <taxon>Actinomycetota</taxon>
        <taxon>Actinomycetes</taxon>
        <taxon>Micromonosporales</taxon>
        <taxon>Micromonosporaceae</taxon>
        <taxon>Micromonospora</taxon>
    </lineage>
</organism>
<evidence type="ECO:0000313" key="3">
    <source>
        <dbReference type="Proteomes" id="UP001219605"/>
    </source>
</evidence>
<evidence type="ECO:0000313" key="2">
    <source>
        <dbReference type="EMBL" id="WDZ82553.1"/>
    </source>
</evidence>